<evidence type="ECO:0000256" key="1">
    <source>
        <dbReference type="SAM" id="MobiDB-lite"/>
    </source>
</evidence>
<dbReference type="EMBL" id="FQZK01000004">
    <property type="protein sequence ID" value="SHJ23894.1"/>
    <property type="molecule type" value="Genomic_DNA"/>
</dbReference>
<reference evidence="3 4" key="1">
    <citation type="submission" date="2016-11" db="EMBL/GenBank/DDBJ databases">
        <authorList>
            <person name="Jaros S."/>
            <person name="Januszkiewicz K."/>
            <person name="Wedrychowicz H."/>
        </authorList>
    </citation>
    <scope>NUCLEOTIDE SEQUENCE [LARGE SCALE GENOMIC DNA]</scope>
    <source>
        <strain evidence="3 4">CGMCC 4.5723</strain>
    </source>
</reference>
<keyword evidence="2" id="KW-0472">Membrane</keyword>
<keyword evidence="2" id="KW-0812">Transmembrane</keyword>
<feature type="region of interest" description="Disordered" evidence="1">
    <location>
        <begin position="284"/>
        <end position="305"/>
    </location>
</feature>
<gene>
    <name evidence="3" type="ORF">SAMN05421803_104248</name>
</gene>
<feature type="transmembrane region" description="Helical" evidence="2">
    <location>
        <begin position="40"/>
        <end position="57"/>
    </location>
</feature>
<organism evidence="3 4">
    <name type="scientific">Nocardiopsis flavescens</name>
    <dbReference type="NCBI Taxonomy" id="758803"/>
    <lineage>
        <taxon>Bacteria</taxon>
        <taxon>Bacillati</taxon>
        <taxon>Actinomycetota</taxon>
        <taxon>Actinomycetes</taxon>
        <taxon>Streptosporangiales</taxon>
        <taxon>Nocardiopsidaceae</taxon>
        <taxon>Nocardiopsis</taxon>
    </lineage>
</organism>
<evidence type="ECO:0000256" key="2">
    <source>
        <dbReference type="SAM" id="Phobius"/>
    </source>
</evidence>
<dbReference type="RefSeq" id="WP_218619516.1">
    <property type="nucleotide sequence ID" value="NZ_FQZK01000004.1"/>
</dbReference>
<feature type="transmembrane region" description="Helical" evidence="2">
    <location>
        <begin position="69"/>
        <end position="87"/>
    </location>
</feature>
<keyword evidence="2" id="KW-1133">Transmembrane helix</keyword>
<dbReference type="AlphaFoldDB" id="A0A1M6HP33"/>
<keyword evidence="4" id="KW-1185">Reference proteome</keyword>
<feature type="transmembrane region" description="Helical" evidence="2">
    <location>
        <begin position="184"/>
        <end position="205"/>
    </location>
</feature>
<evidence type="ECO:0000313" key="3">
    <source>
        <dbReference type="EMBL" id="SHJ23894.1"/>
    </source>
</evidence>
<evidence type="ECO:0008006" key="5">
    <source>
        <dbReference type="Google" id="ProtNLM"/>
    </source>
</evidence>
<protein>
    <recommendedName>
        <fullName evidence="5">DUF4231 domain-containing protein</fullName>
    </recommendedName>
</protein>
<name>A0A1M6HP33_9ACTN</name>
<dbReference type="Proteomes" id="UP000184452">
    <property type="component" value="Unassembled WGS sequence"/>
</dbReference>
<proteinExistence type="predicted"/>
<dbReference type="NCBIfam" id="NF033634">
    <property type="entry name" value="SLATT_1"/>
    <property type="match status" value="1"/>
</dbReference>
<sequence>MAAARGATEVNDQLLLLNHQIRQTELSLQEARRRRVSSNISLFLGPFSLVILYVLWWTPLVPEELRLPIYVPSTLVALVFGVYSLYLKKNPGGIPRVLDGSDRNLRSIQENSADIPWLERIFKRDSRRPSEGDLELELARLRDTRKLVVAREDISTKVRRVTYKEDAYADIDQLRNESRSNRRINNILQSVIIMGSLLATGVSGLTVEWEYLRWIAMATTFLVGISSGFMGYFKYKERSFYLQQTADAIESEWEAVEIGVGRYKKLADEDERLADFVEEVHRLKSEQKKRQQNLEQPPESRNAAE</sequence>
<evidence type="ECO:0000313" key="4">
    <source>
        <dbReference type="Proteomes" id="UP000184452"/>
    </source>
</evidence>
<feature type="transmembrane region" description="Helical" evidence="2">
    <location>
        <begin position="211"/>
        <end position="233"/>
    </location>
</feature>
<accession>A0A1M6HP33</accession>